<name>A0A8S1JI15_9CHLO</name>
<dbReference type="OrthoDB" id="289038at2759"/>
<proteinExistence type="predicted"/>
<evidence type="ECO:0000313" key="3">
    <source>
        <dbReference type="EMBL" id="CAD7704503.1"/>
    </source>
</evidence>
<dbReference type="PROSITE" id="PS50053">
    <property type="entry name" value="UBIQUITIN_2"/>
    <property type="match status" value="1"/>
</dbReference>
<sequence>MVGLNKDKEIVAFPVCSASECELCVAKMNGERDRLQTEQELIKGVRSSLSRLLLPNTASQLEEGPTYYLVPADWMLMWRQWVNTKGKMHSGMPITLNDAMSNLLCRCGTHTPGLAIEVPAVHSIRGRWSVSHDAVELATDDEWRLLCSFHSKGQCDAVTCKLEVRTERASQEDQEEGPETKKLAGDGSKPSRTMPTSSTPELIISPEPCQAHLTQPFTKERFEVLEMADESMVLSAKPGGRRKRSRSEASIKISSADNLKHVKLLIFEALGIPVPNQRVFVHARELMRDDDSMEDAGLRIGTLMYVVNTHAVSDHDMSWLDVEIGRSMGAPIGVEMGFKNTALQGIF</sequence>
<reference evidence="3" key="1">
    <citation type="submission" date="2020-12" db="EMBL/GenBank/DDBJ databases">
        <authorList>
            <person name="Iha C."/>
        </authorList>
    </citation>
    <scope>NUCLEOTIDE SEQUENCE</scope>
</reference>
<dbReference type="Gene3D" id="3.10.20.90">
    <property type="entry name" value="Phosphatidylinositol 3-kinase Catalytic Subunit, Chain A, domain 1"/>
    <property type="match status" value="1"/>
</dbReference>
<dbReference type="AlphaFoldDB" id="A0A8S1JI15"/>
<evidence type="ECO:0000313" key="4">
    <source>
        <dbReference type="Proteomes" id="UP000708148"/>
    </source>
</evidence>
<evidence type="ECO:0000259" key="2">
    <source>
        <dbReference type="PROSITE" id="PS50053"/>
    </source>
</evidence>
<keyword evidence="4" id="KW-1185">Reference proteome</keyword>
<dbReference type="InterPro" id="IPR029071">
    <property type="entry name" value="Ubiquitin-like_domsf"/>
</dbReference>
<protein>
    <recommendedName>
        <fullName evidence="2">Ubiquitin-like domain-containing protein</fullName>
    </recommendedName>
</protein>
<dbReference type="SUPFAM" id="SSF54236">
    <property type="entry name" value="Ubiquitin-like"/>
    <property type="match status" value="1"/>
</dbReference>
<feature type="region of interest" description="Disordered" evidence="1">
    <location>
        <begin position="166"/>
        <end position="203"/>
    </location>
</feature>
<organism evidence="3 4">
    <name type="scientific">Ostreobium quekettii</name>
    <dbReference type="NCBI Taxonomy" id="121088"/>
    <lineage>
        <taxon>Eukaryota</taxon>
        <taxon>Viridiplantae</taxon>
        <taxon>Chlorophyta</taxon>
        <taxon>core chlorophytes</taxon>
        <taxon>Ulvophyceae</taxon>
        <taxon>TCBD clade</taxon>
        <taxon>Bryopsidales</taxon>
        <taxon>Ostreobineae</taxon>
        <taxon>Ostreobiaceae</taxon>
        <taxon>Ostreobium</taxon>
    </lineage>
</organism>
<gene>
    <name evidence="3" type="ORF">OSTQU699_LOCUS9858</name>
</gene>
<dbReference type="Proteomes" id="UP000708148">
    <property type="component" value="Unassembled WGS sequence"/>
</dbReference>
<accession>A0A8S1JI15</accession>
<comment type="caution">
    <text evidence="3">The sequence shown here is derived from an EMBL/GenBank/DDBJ whole genome shotgun (WGS) entry which is preliminary data.</text>
</comment>
<dbReference type="EMBL" id="CAJHUC010002889">
    <property type="protein sequence ID" value="CAD7704503.1"/>
    <property type="molecule type" value="Genomic_DNA"/>
</dbReference>
<dbReference type="InterPro" id="IPR000626">
    <property type="entry name" value="Ubiquitin-like_dom"/>
</dbReference>
<evidence type="ECO:0000256" key="1">
    <source>
        <dbReference type="SAM" id="MobiDB-lite"/>
    </source>
</evidence>
<feature type="domain" description="Ubiquitin-like" evidence="2">
    <location>
        <begin position="232"/>
        <end position="307"/>
    </location>
</feature>
<feature type="compositionally biased region" description="Polar residues" evidence="1">
    <location>
        <begin position="190"/>
        <end position="200"/>
    </location>
</feature>